<reference evidence="1" key="1">
    <citation type="submission" date="2023-06" db="EMBL/GenBank/DDBJ databases">
        <title>Phylogenetic Diversity of Rhizobium strains.</title>
        <authorList>
            <person name="Moura F.T."/>
            <person name="Helene L.C.F."/>
            <person name="Hungria M."/>
        </authorList>
    </citation>
    <scope>NUCLEOTIDE SEQUENCE</scope>
    <source>
        <strain evidence="1">CCGE524</strain>
    </source>
</reference>
<accession>A0ABT7KN75</accession>
<gene>
    <name evidence="1" type="ORF">PY650_28270</name>
</gene>
<keyword evidence="2" id="KW-1185">Reference proteome</keyword>
<evidence type="ECO:0000313" key="1">
    <source>
        <dbReference type="EMBL" id="MDL2409460.1"/>
    </source>
</evidence>
<protein>
    <recommendedName>
        <fullName evidence="3">Cupin domain-containing protein</fullName>
    </recommendedName>
</protein>
<evidence type="ECO:0000313" key="2">
    <source>
        <dbReference type="Proteomes" id="UP001172630"/>
    </source>
</evidence>
<name>A0ABT7KN75_9HYPH</name>
<proteinExistence type="predicted"/>
<dbReference type="RefSeq" id="WP_285882997.1">
    <property type="nucleotide sequence ID" value="NZ_JARFYN010000051.1"/>
</dbReference>
<organism evidence="1 2">
    <name type="scientific">Rhizobium calliandrae</name>
    <dbReference type="NCBI Taxonomy" id="1312182"/>
    <lineage>
        <taxon>Bacteria</taxon>
        <taxon>Pseudomonadati</taxon>
        <taxon>Pseudomonadota</taxon>
        <taxon>Alphaproteobacteria</taxon>
        <taxon>Hyphomicrobiales</taxon>
        <taxon>Rhizobiaceae</taxon>
        <taxon>Rhizobium/Agrobacterium group</taxon>
        <taxon>Rhizobium</taxon>
    </lineage>
</organism>
<comment type="caution">
    <text evidence="1">The sequence shown here is derived from an EMBL/GenBank/DDBJ whole genome shotgun (WGS) entry which is preliminary data.</text>
</comment>
<dbReference type="Proteomes" id="UP001172630">
    <property type="component" value="Unassembled WGS sequence"/>
</dbReference>
<sequence>MVNRANRILPYHRFSHSLGAPLTRVQGTRVFAAPENHHGANHQHFTVLIETVLEFEGLDHEIADLQEGRPIELQGEYIESGDAYPTEDNRDPVLPVLHFTHHPVGYVLYEGVHYS</sequence>
<evidence type="ECO:0008006" key="3">
    <source>
        <dbReference type="Google" id="ProtNLM"/>
    </source>
</evidence>
<dbReference type="EMBL" id="JARFYN010000051">
    <property type="protein sequence ID" value="MDL2409460.1"/>
    <property type="molecule type" value="Genomic_DNA"/>
</dbReference>